<dbReference type="InterPro" id="IPR022678">
    <property type="entry name" value="NMT_CS"/>
</dbReference>
<evidence type="ECO:0000256" key="3">
    <source>
        <dbReference type="ARBA" id="ARBA00022679"/>
    </source>
</evidence>
<dbReference type="Pfam" id="PF01233">
    <property type="entry name" value="NMT"/>
    <property type="match status" value="1"/>
</dbReference>
<dbReference type="InterPro" id="IPR022677">
    <property type="entry name" value="NMT_C"/>
</dbReference>
<dbReference type="VEuPathDB" id="CryptoDB:GNI_057480"/>
<dbReference type="eggNOG" id="KOG2779">
    <property type="taxonomic scope" value="Eukaryota"/>
</dbReference>
<feature type="region of interest" description="Disordered" evidence="7">
    <location>
        <begin position="1"/>
        <end position="25"/>
    </location>
</feature>
<dbReference type="Pfam" id="PF02799">
    <property type="entry name" value="NMT_C"/>
    <property type="match status" value="1"/>
</dbReference>
<feature type="domain" description="Glycylpeptide N-tetradecanoyltransferase C-terminal" evidence="9">
    <location>
        <begin position="234"/>
        <end position="414"/>
    </location>
</feature>
<evidence type="ECO:0000256" key="1">
    <source>
        <dbReference type="ARBA" id="ARBA00009469"/>
    </source>
</evidence>
<dbReference type="EMBL" id="AFNH02000436">
    <property type="protein sequence ID" value="EZG69603.1"/>
    <property type="molecule type" value="Genomic_DNA"/>
</dbReference>
<dbReference type="InterPro" id="IPR022676">
    <property type="entry name" value="NMT_N"/>
</dbReference>
<dbReference type="InterPro" id="IPR016181">
    <property type="entry name" value="Acyl_CoA_acyltransferase"/>
</dbReference>
<dbReference type="Proteomes" id="UP000019763">
    <property type="component" value="Unassembled WGS sequence"/>
</dbReference>
<comment type="similarity">
    <text evidence="1 6">Belongs to the NMT family.</text>
</comment>
<dbReference type="PIRSF" id="PIRSF015892">
    <property type="entry name" value="N-myristl_transf"/>
    <property type="match status" value="1"/>
</dbReference>
<comment type="function">
    <text evidence="5">Adds a myristoyl group to the N-terminal glycine residue of certain cellular proteins.</text>
</comment>
<dbReference type="RefSeq" id="XP_011129997.1">
    <property type="nucleotide sequence ID" value="XM_011131695.1"/>
</dbReference>
<comment type="catalytic activity">
    <reaction evidence="5">
        <text>N-terminal glycyl-[protein] + tetradecanoyl-CoA = N-tetradecanoylglycyl-[protein] + CoA + H(+)</text>
        <dbReference type="Rhea" id="RHEA:15521"/>
        <dbReference type="Rhea" id="RHEA-COMP:12666"/>
        <dbReference type="Rhea" id="RHEA-COMP:12667"/>
        <dbReference type="ChEBI" id="CHEBI:15378"/>
        <dbReference type="ChEBI" id="CHEBI:57287"/>
        <dbReference type="ChEBI" id="CHEBI:57385"/>
        <dbReference type="ChEBI" id="CHEBI:64723"/>
        <dbReference type="ChEBI" id="CHEBI:133050"/>
        <dbReference type="EC" id="2.3.1.97"/>
    </reaction>
</comment>
<dbReference type="PANTHER" id="PTHR11377">
    <property type="entry name" value="N-MYRISTOYL TRANSFERASE"/>
    <property type="match status" value="1"/>
</dbReference>
<dbReference type="Gene3D" id="3.40.630.170">
    <property type="match status" value="1"/>
</dbReference>
<name>A0A023B8N3_GRENI</name>
<evidence type="ECO:0000256" key="2">
    <source>
        <dbReference type="ARBA" id="ARBA00012923"/>
    </source>
</evidence>
<dbReference type="GO" id="GO:0005737">
    <property type="term" value="C:cytoplasm"/>
    <property type="evidence" value="ECO:0007669"/>
    <property type="project" value="TreeGrafter"/>
</dbReference>
<dbReference type="GO" id="GO:0004379">
    <property type="term" value="F:glycylpeptide N-tetradecanoyltransferase activity"/>
    <property type="evidence" value="ECO:0007669"/>
    <property type="project" value="UniProtKB-EC"/>
</dbReference>
<evidence type="ECO:0000259" key="9">
    <source>
        <dbReference type="Pfam" id="PF02799"/>
    </source>
</evidence>
<feature type="domain" description="Glycylpeptide N-tetradecanoyltransferase N-terminal" evidence="8">
    <location>
        <begin position="49"/>
        <end position="219"/>
    </location>
</feature>
<sequence length="423" mass="48171">MDPSTGGGPKQSLPIEIPPEEVGKPHRFWDSQPVPSVSEALPEDCGVIETKSIDEVRKTPVPLPDTFEWVELGEEDLQEIYELLSKHYVEDNASCFRFEYTMESLKWAIFPPDSKRSWTIGIKTMVKTPALDTKATAIGERKAQRKLVAFISGIPVKINIFGNRIAGGEVNFLCVHKKLRSRRLAPILIKELTRRINLDGVWHALYTAGIFIPRPVTDCRYYHRSMNVAKLVSIGFSALRAGESIEEAKKKAQLPDHFTVPGIRPMEEKDVASVTQLLNNGFVKDKIKLYTELNEDDVCHWLLTKQGAVYTYVKETEGKVTDFFSFYELNSKVLRFNQEYDLLKAAYNYYCNGTTMSRKQLLEQSIIAANILKYDVFNALDLNHNFECFQELQFGPGDGSLKYYLYNYKCPLINPNENGVILS</sequence>
<reference evidence="10" key="1">
    <citation type="submission" date="2013-12" db="EMBL/GenBank/DDBJ databases">
        <authorList>
            <person name="Omoto C.K."/>
            <person name="Sibley D."/>
            <person name="Venepally P."/>
            <person name="Hadjithomas M."/>
            <person name="Karamycheva S."/>
            <person name="Brunk B."/>
            <person name="Roos D."/>
            <person name="Caler E."/>
            <person name="Lorenzi H."/>
        </authorList>
    </citation>
    <scope>NUCLEOTIDE SEQUENCE</scope>
</reference>
<evidence type="ECO:0000259" key="8">
    <source>
        <dbReference type="Pfam" id="PF01233"/>
    </source>
</evidence>
<dbReference type="InterPro" id="IPR000903">
    <property type="entry name" value="NMT"/>
</dbReference>
<accession>A0A023B8N3</accession>
<evidence type="ECO:0000313" key="11">
    <source>
        <dbReference type="Proteomes" id="UP000019763"/>
    </source>
</evidence>
<dbReference type="PROSITE" id="PS00975">
    <property type="entry name" value="NMT_1"/>
    <property type="match status" value="1"/>
</dbReference>
<protein>
    <recommendedName>
        <fullName evidence="2 5">Glycylpeptide N-tetradecanoyltransferase</fullName>
        <ecNumber evidence="2 5">2.3.1.97</ecNumber>
    </recommendedName>
</protein>
<comment type="caution">
    <text evidence="10">The sequence shown here is derived from an EMBL/GenBank/DDBJ whole genome shotgun (WGS) entry which is preliminary data.</text>
</comment>
<dbReference type="OMA" id="GWKRDWH"/>
<evidence type="ECO:0000256" key="7">
    <source>
        <dbReference type="SAM" id="MobiDB-lite"/>
    </source>
</evidence>
<keyword evidence="3 5" id="KW-0808">Transferase</keyword>
<dbReference type="GeneID" id="22912120"/>
<dbReference type="EC" id="2.3.1.97" evidence="2 5"/>
<gene>
    <name evidence="10" type="ORF">GNI_057480</name>
</gene>
<proteinExistence type="inferred from homology"/>
<dbReference type="OrthoDB" id="60315at2759"/>
<evidence type="ECO:0000313" key="10">
    <source>
        <dbReference type="EMBL" id="EZG69603.1"/>
    </source>
</evidence>
<evidence type="ECO:0000256" key="4">
    <source>
        <dbReference type="ARBA" id="ARBA00023315"/>
    </source>
</evidence>
<dbReference type="PANTHER" id="PTHR11377:SF5">
    <property type="entry name" value="GLYCYLPEPTIDE N-TETRADECANOYLTRANSFERASE"/>
    <property type="match status" value="1"/>
</dbReference>
<dbReference type="AlphaFoldDB" id="A0A023B8N3"/>
<evidence type="ECO:0000256" key="5">
    <source>
        <dbReference type="RuleBase" id="RU000586"/>
    </source>
</evidence>
<organism evidence="10 11">
    <name type="scientific">Gregarina niphandrodes</name>
    <name type="common">Septate eugregarine</name>
    <dbReference type="NCBI Taxonomy" id="110365"/>
    <lineage>
        <taxon>Eukaryota</taxon>
        <taxon>Sar</taxon>
        <taxon>Alveolata</taxon>
        <taxon>Apicomplexa</taxon>
        <taxon>Conoidasida</taxon>
        <taxon>Gregarinasina</taxon>
        <taxon>Eugregarinorida</taxon>
        <taxon>Gregarinidae</taxon>
        <taxon>Gregarina</taxon>
    </lineage>
</organism>
<dbReference type="SUPFAM" id="SSF55729">
    <property type="entry name" value="Acyl-CoA N-acyltransferases (Nat)"/>
    <property type="match status" value="2"/>
</dbReference>
<keyword evidence="11" id="KW-1185">Reference proteome</keyword>
<keyword evidence="4 5" id="KW-0012">Acyltransferase</keyword>
<evidence type="ECO:0000256" key="6">
    <source>
        <dbReference type="RuleBase" id="RU004178"/>
    </source>
</evidence>